<dbReference type="NCBIfam" id="TIGR01646">
    <property type="entry name" value="vgr_GE"/>
    <property type="match status" value="1"/>
</dbReference>
<gene>
    <name evidence="4" type="ORF">HMPREF2130_09450</name>
</gene>
<dbReference type="SUPFAM" id="SSF69349">
    <property type="entry name" value="Phage fibre proteins"/>
    <property type="match status" value="1"/>
</dbReference>
<dbReference type="InterPro" id="IPR006531">
    <property type="entry name" value="Gp5/Vgr_OB"/>
</dbReference>
<evidence type="ECO:0000259" key="2">
    <source>
        <dbReference type="Pfam" id="PF04717"/>
    </source>
</evidence>
<dbReference type="InterPro" id="IPR054030">
    <property type="entry name" value="Gp5_Vgr_C"/>
</dbReference>
<evidence type="ECO:0000313" key="5">
    <source>
        <dbReference type="Proteomes" id="UP000029629"/>
    </source>
</evidence>
<keyword evidence="5" id="KW-1185">Reference proteome</keyword>
<dbReference type="Pfam" id="PF05954">
    <property type="entry name" value="Phage_GPD"/>
    <property type="match status" value="1"/>
</dbReference>
<dbReference type="Gene3D" id="2.30.110.50">
    <property type="match status" value="1"/>
</dbReference>
<dbReference type="Proteomes" id="UP000029629">
    <property type="component" value="Unassembled WGS sequence"/>
</dbReference>
<comment type="similarity">
    <text evidence="1">Belongs to the VgrG protein family.</text>
</comment>
<evidence type="ECO:0000313" key="4">
    <source>
        <dbReference type="EMBL" id="KGF28305.1"/>
    </source>
</evidence>
<evidence type="ECO:0000259" key="3">
    <source>
        <dbReference type="Pfam" id="PF22178"/>
    </source>
</evidence>
<feature type="domain" description="Gp5/Type VI secretion system Vgr protein OB-fold" evidence="2">
    <location>
        <begin position="389"/>
        <end position="457"/>
    </location>
</feature>
<protein>
    <submittedName>
        <fullName evidence="4">Uncharacterized protein</fullName>
    </submittedName>
</protein>
<dbReference type="Gene3D" id="3.55.50.10">
    <property type="entry name" value="Baseplate protein-like domains"/>
    <property type="match status" value="1"/>
</dbReference>
<dbReference type="InterPro" id="IPR006533">
    <property type="entry name" value="T6SS_Vgr_RhsGE"/>
</dbReference>
<dbReference type="RefSeq" id="WP_036560339.1">
    <property type="nucleotide sequence ID" value="NZ_JRNI01000053.1"/>
</dbReference>
<dbReference type="NCBIfam" id="TIGR03361">
    <property type="entry name" value="VI_Rhs_Vgr"/>
    <property type="match status" value="1"/>
</dbReference>
<dbReference type="InterPro" id="IPR017847">
    <property type="entry name" value="T6SS_RhsGE_Vgr_subset"/>
</dbReference>
<dbReference type="Gene3D" id="2.40.50.230">
    <property type="entry name" value="Gp5 N-terminal domain"/>
    <property type="match status" value="1"/>
</dbReference>
<dbReference type="InterPro" id="IPR037026">
    <property type="entry name" value="Vgr_OB-fold_dom_sf"/>
</dbReference>
<comment type="caution">
    <text evidence="4">The sequence shown here is derived from an EMBL/GenBank/DDBJ whole genome shotgun (WGS) entry which is preliminary data.</text>
</comment>
<dbReference type="eggNOG" id="COG3501">
    <property type="taxonomic scope" value="Bacteria"/>
</dbReference>
<evidence type="ECO:0000256" key="1">
    <source>
        <dbReference type="ARBA" id="ARBA00005558"/>
    </source>
</evidence>
<sequence>MDFLNLPSTDRPIVAHTALGPQLGFLSLTGKEALSELFQFEVELAAGTFMLDVRSMLGTDLTIEIETSSGAPRFLNGKVTDFELLGRERTNSGYYLYRAIVRPAMWYLTQGQDNRIFQNQNVPDILKKVFARYGFSVEYQLNESYRDWEYCVQYQESDFNFVSRLMEHEGIYYYFTHQNGQHTLVLTDDVATHQPFPAYDTFTFYDTQGNLDSDRESVYSWRHRAGMTTAKYSVVDYDFRKPQVKLDALMSESLAGDDASLEMYEWQGGYQDLDHGDQYARIRIQELKVNQEIVTAETTVRGVAPGYVFSLRNHPRAAENREYLVINTTYNMSVAGYSSGTERKDNFQILFSAIPSSVQYRAPRITKQPKTSGPQTAKVVGPAGEELYTDKYGRIKAQFHWDREGKNDENSSCWIRVSSPWAGGGFGGLQLPRIGDEVVVDFIGGNPDRPIVLGRVYNESNMPPVNLPAEANISGFRTQSVFGDSSTENHILFIDKLGQELVDLRAQYDMIVNVLNNLDITVGNNRTEHIKNNLKTTVDNTEERTVHSTRTTTINGLETGNYTASRVQTITGTQDTEVTSDDTFIVGGNQTTEITGDHTETITGNDTISVTGTRTETVTDAVTEHYKSTYDETIDGITTRTINASTTDKIDGMHNLTVTGYTSYKHEGLYFKKIDGNTVHNHVGSVRETMESTWDVIATGDISITTGGEIFMSSPSVVTVEAPKFSHVGASWWDKHGFKNGLTVFNLSATGASVSVVGAESKTVIGTTSTQYLSKFDMGILKFDAKAEELKTAAMNNRLMGLQTDVVGFFMRW</sequence>
<feature type="domain" description="Gp5/Type VI secretion system Vgr C-terminal trimerisation" evidence="3">
    <location>
        <begin position="474"/>
        <end position="581"/>
    </location>
</feature>
<dbReference type="Pfam" id="PF22178">
    <property type="entry name" value="Gp5_trimer_C"/>
    <property type="match status" value="1"/>
</dbReference>
<dbReference type="SUPFAM" id="SSF69279">
    <property type="entry name" value="Phage tail proteins"/>
    <property type="match status" value="2"/>
</dbReference>
<dbReference type="SUPFAM" id="SSF69255">
    <property type="entry name" value="gp5 N-terminal domain-like"/>
    <property type="match status" value="1"/>
</dbReference>
<accession>A0A095Z0X6</accession>
<dbReference type="EMBL" id="JRNI01000053">
    <property type="protein sequence ID" value="KGF28305.1"/>
    <property type="molecule type" value="Genomic_DNA"/>
</dbReference>
<dbReference type="OrthoDB" id="1907165at2"/>
<organism evidence="4 5">
    <name type="scientific">Oligella urethralis DNF00040</name>
    <dbReference type="NCBI Taxonomy" id="1401065"/>
    <lineage>
        <taxon>Bacteria</taxon>
        <taxon>Pseudomonadati</taxon>
        <taxon>Pseudomonadota</taxon>
        <taxon>Betaproteobacteria</taxon>
        <taxon>Burkholderiales</taxon>
        <taxon>Alcaligenaceae</taxon>
        <taxon>Oligella</taxon>
    </lineage>
</organism>
<dbReference type="Pfam" id="PF04717">
    <property type="entry name" value="Phage_base_V"/>
    <property type="match status" value="1"/>
</dbReference>
<dbReference type="AlphaFoldDB" id="A0A095Z0X6"/>
<name>A0A095Z0X6_9BURK</name>
<reference evidence="4 5" key="1">
    <citation type="submission" date="2014-07" db="EMBL/GenBank/DDBJ databases">
        <authorList>
            <person name="McCorrison J."/>
            <person name="Sanka R."/>
            <person name="Torralba M."/>
            <person name="Gillis M."/>
            <person name="Haft D.H."/>
            <person name="Methe B."/>
            <person name="Sutton G."/>
            <person name="Nelson K.E."/>
        </authorList>
    </citation>
    <scope>NUCLEOTIDE SEQUENCE [LARGE SCALE GENOMIC DNA]</scope>
    <source>
        <strain evidence="4 5">DNF00040</strain>
    </source>
</reference>
<dbReference type="Gene3D" id="4.10.220.110">
    <property type="match status" value="1"/>
</dbReference>
<proteinExistence type="inferred from homology"/>